<dbReference type="Pfam" id="PF01135">
    <property type="entry name" value="PCMT"/>
    <property type="match status" value="1"/>
</dbReference>
<dbReference type="InterPro" id="IPR000682">
    <property type="entry name" value="PCMT"/>
</dbReference>
<dbReference type="GO" id="GO:0032259">
    <property type="term" value="P:methylation"/>
    <property type="evidence" value="ECO:0007669"/>
    <property type="project" value="UniProtKB-KW"/>
</dbReference>
<dbReference type="GO" id="GO:0004719">
    <property type="term" value="F:protein-L-isoaspartate (D-aspartate) O-methyltransferase activity"/>
    <property type="evidence" value="ECO:0007669"/>
    <property type="project" value="UniProtKB-EC"/>
</dbReference>
<proteinExistence type="inferred from homology"/>
<dbReference type="Gene3D" id="3.40.50.150">
    <property type="entry name" value="Vaccinia Virus protein VP39"/>
    <property type="match status" value="1"/>
</dbReference>
<evidence type="ECO:0000313" key="2">
    <source>
        <dbReference type="EMBL" id="VAW46962.1"/>
    </source>
</evidence>
<organism evidence="2">
    <name type="scientific">hydrothermal vent metagenome</name>
    <dbReference type="NCBI Taxonomy" id="652676"/>
    <lineage>
        <taxon>unclassified sequences</taxon>
        <taxon>metagenomes</taxon>
        <taxon>ecological metagenomes</taxon>
    </lineage>
</organism>
<comment type="similarity">
    <text evidence="1">Belongs to the methyltransferase superfamily. L-isoaspartyl/D-aspartyl protein methyltransferase family.</text>
</comment>
<sequence length="218" mass="24341">MDLDQARFFMVEQQIRPWDVLDPKILDLLMETPRHLFVDKESEELAYSDIELPIGEAQTMMFPRVEGRLLQAVDIDASEKVLEVGTGSGYLTALIAKQALSVDTVELHSSIQEAAKPRLKAFNNIKFHTGDAIHNWNDGQEYDVIILTGSVSKVSQAYKEKLTLGGRLCVVAGNSPAMTAQVITRISPEEWEVETLFETDLTALTSPKQSSAENHFTF</sequence>
<gene>
    <name evidence="2" type="ORF">MNBD_GAMMA04-1589</name>
</gene>
<evidence type="ECO:0000256" key="1">
    <source>
        <dbReference type="ARBA" id="ARBA00005369"/>
    </source>
</evidence>
<dbReference type="EMBL" id="UOFB01000166">
    <property type="protein sequence ID" value="VAW46962.1"/>
    <property type="molecule type" value="Genomic_DNA"/>
</dbReference>
<dbReference type="PANTHER" id="PTHR11579">
    <property type="entry name" value="PROTEIN-L-ISOASPARTATE O-METHYLTRANSFERASE"/>
    <property type="match status" value="1"/>
</dbReference>
<dbReference type="InterPro" id="IPR029063">
    <property type="entry name" value="SAM-dependent_MTases_sf"/>
</dbReference>
<dbReference type="SUPFAM" id="SSF53335">
    <property type="entry name" value="S-adenosyl-L-methionine-dependent methyltransferases"/>
    <property type="match status" value="1"/>
</dbReference>
<dbReference type="GO" id="GO:0005737">
    <property type="term" value="C:cytoplasm"/>
    <property type="evidence" value="ECO:0007669"/>
    <property type="project" value="TreeGrafter"/>
</dbReference>
<keyword evidence="2" id="KW-0489">Methyltransferase</keyword>
<dbReference type="CDD" id="cd02440">
    <property type="entry name" value="AdoMet_MTases"/>
    <property type="match status" value="1"/>
</dbReference>
<dbReference type="PANTHER" id="PTHR11579:SF18">
    <property type="entry name" value="PROTEIN-L-ISOASPARTATE O-METHYLTRANSFERASE"/>
    <property type="match status" value="1"/>
</dbReference>
<dbReference type="EC" id="2.1.1.77" evidence="2"/>
<keyword evidence="2" id="KW-0808">Transferase</keyword>
<reference evidence="2" key="1">
    <citation type="submission" date="2018-06" db="EMBL/GenBank/DDBJ databases">
        <authorList>
            <person name="Zhirakovskaya E."/>
        </authorList>
    </citation>
    <scope>NUCLEOTIDE SEQUENCE</scope>
</reference>
<protein>
    <submittedName>
        <fullName evidence="2">Protein-L-isoaspartate O-methyltransferase</fullName>
        <ecNumber evidence="2">2.1.1.77</ecNumber>
    </submittedName>
</protein>
<accession>A0A3B0W6X7</accession>
<dbReference type="AlphaFoldDB" id="A0A3B0W6X7"/>
<name>A0A3B0W6X7_9ZZZZ</name>